<sequence>MKKLYLILLLICMGVAGEALAQDPQFTQFYAAPLYLNPGFTGTGRMHRANLVYRNQWPSLPRAFTTTALSYDYNMRKLRSGFGGMIVQDKAGTGGFTRTSVSGYYSYKVNFRNGWVMSPGLQFGYVQNGLDWSKLTLGDQIGFRGDMPENTNDAAALNITNFGYFDFGSGLLVYNKLAWMGASVYHLNEPNQSLLGNDDRLPAKYTVHGGMRISMYNGVMTKDRTSSLAPAFIYKKQGRFQQLDMGLQFHYDPIMAGLWYRGLPLFKDEYNYNRQDAVAFLFGFRFPQVDLGYSYDFTISSFGPVSGGAHEVTMVLNFASQESRKVKRKEKFIPCPTFR</sequence>
<dbReference type="PATRIC" id="fig|1279009.4.peg.3261"/>
<protein>
    <submittedName>
        <fullName evidence="2">Bacteroidetes-specific putative membrane protein</fullName>
    </submittedName>
</protein>
<comment type="caution">
    <text evidence="2">The sequence shown here is derived from an EMBL/GenBank/DDBJ whole genome shotgun (WGS) entry which is preliminary data.</text>
</comment>
<reference evidence="2 3" key="1">
    <citation type="journal article" date="2013" name="Genome Announc.">
        <title>Draft Genome Sequence of Cesiribacter andamanensis Strain AMV16T, Isolated from a Soil Sample from a Mud Volcano in the Andaman Islands, India.</title>
        <authorList>
            <person name="Shivaji S."/>
            <person name="Ara S."/>
            <person name="Begum Z."/>
            <person name="Srinivas T.N."/>
            <person name="Singh A."/>
            <person name="Kumar Pinnaka A."/>
        </authorList>
    </citation>
    <scope>NUCLEOTIDE SEQUENCE [LARGE SCALE GENOMIC DNA]</scope>
    <source>
        <strain evidence="2 3">AMV16</strain>
    </source>
</reference>
<proteinExistence type="predicted"/>
<dbReference type="EMBL" id="AODQ01000098">
    <property type="protein sequence ID" value="EMR01668.1"/>
    <property type="molecule type" value="Genomic_DNA"/>
</dbReference>
<dbReference type="OrthoDB" id="1186563at2"/>
<gene>
    <name evidence="2" type="ORF">ADICEAN_03215</name>
</gene>
<dbReference type="RefSeq" id="WP_009196598.1">
    <property type="nucleotide sequence ID" value="NZ_AODQ01000098.1"/>
</dbReference>
<keyword evidence="3" id="KW-1185">Reference proteome</keyword>
<feature type="signal peptide" evidence="1">
    <location>
        <begin position="1"/>
        <end position="21"/>
    </location>
</feature>
<dbReference type="eggNOG" id="COG4772">
    <property type="taxonomic scope" value="Bacteria"/>
</dbReference>
<evidence type="ECO:0000256" key="1">
    <source>
        <dbReference type="SAM" id="SignalP"/>
    </source>
</evidence>
<accession>M7MYY8</accession>
<dbReference type="AlphaFoldDB" id="M7MYY8"/>
<dbReference type="NCBIfam" id="TIGR03519">
    <property type="entry name" value="T9SS_PorP_fam"/>
    <property type="match status" value="1"/>
</dbReference>
<evidence type="ECO:0000313" key="3">
    <source>
        <dbReference type="Proteomes" id="UP000011910"/>
    </source>
</evidence>
<dbReference type="Proteomes" id="UP000011910">
    <property type="component" value="Unassembled WGS sequence"/>
</dbReference>
<dbReference type="InterPro" id="IPR019861">
    <property type="entry name" value="PorP/SprF_Bacteroidetes"/>
</dbReference>
<name>M7MYY8_9BACT</name>
<dbReference type="Pfam" id="PF11751">
    <property type="entry name" value="PorP_SprF"/>
    <property type="match status" value="1"/>
</dbReference>
<keyword evidence="1" id="KW-0732">Signal</keyword>
<organism evidence="2 3">
    <name type="scientific">Cesiribacter andamanensis AMV16</name>
    <dbReference type="NCBI Taxonomy" id="1279009"/>
    <lineage>
        <taxon>Bacteria</taxon>
        <taxon>Pseudomonadati</taxon>
        <taxon>Bacteroidota</taxon>
        <taxon>Cytophagia</taxon>
        <taxon>Cytophagales</taxon>
        <taxon>Cesiribacteraceae</taxon>
        <taxon>Cesiribacter</taxon>
    </lineage>
</organism>
<dbReference type="STRING" id="1279009.ADICEAN_03215"/>
<evidence type="ECO:0000313" key="2">
    <source>
        <dbReference type="EMBL" id="EMR01668.1"/>
    </source>
</evidence>
<feature type="chain" id="PRO_5004081719" evidence="1">
    <location>
        <begin position="22"/>
        <end position="339"/>
    </location>
</feature>